<feature type="compositionally biased region" description="Polar residues" evidence="11">
    <location>
        <begin position="371"/>
        <end position="386"/>
    </location>
</feature>
<reference evidence="13 14" key="1">
    <citation type="submission" date="2024-01" db="EMBL/GenBank/DDBJ databases">
        <title>The genome of the rayed Mediterranean limpet Patella caerulea (Linnaeus, 1758).</title>
        <authorList>
            <person name="Anh-Thu Weber A."/>
            <person name="Halstead-Nussloch G."/>
        </authorList>
    </citation>
    <scope>NUCLEOTIDE SEQUENCE [LARGE SCALE GENOMIC DNA]</scope>
    <source>
        <strain evidence="13">AATW-2023a</strain>
        <tissue evidence="13">Whole specimen</tissue>
    </source>
</reference>
<evidence type="ECO:0000259" key="12">
    <source>
        <dbReference type="SMART" id="SM00382"/>
    </source>
</evidence>
<evidence type="ECO:0000256" key="2">
    <source>
        <dbReference type="ARBA" id="ARBA00006914"/>
    </source>
</evidence>
<protein>
    <recommendedName>
        <fullName evidence="8">Peroxisomal ATPase PEX6</fullName>
    </recommendedName>
    <alternativeName>
        <fullName evidence="9">Peroxin-6</fullName>
    </alternativeName>
</protein>
<dbReference type="Pfam" id="PF00004">
    <property type="entry name" value="AAA"/>
    <property type="match status" value="2"/>
</dbReference>
<evidence type="ECO:0000256" key="3">
    <source>
        <dbReference type="ARBA" id="ARBA00022593"/>
    </source>
</evidence>
<evidence type="ECO:0000256" key="5">
    <source>
        <dbReference type="ARBA" id="ARBA00022801"/>
    </source>
</evidence>
<evidence type="ECO:0000256" key="9">
    <source>
        <dbReference type="ARBA" id="ARBA00034920"/>
    </source>
</evidence>
<feature type="region of interest" description="Disordered" evidence="11">
    <location>
        <begin position="365"/>
        <end position="387"/>
    </location>
</feature>
<evidence type="ECO:0000256" key="1">
    <source>
        <dbReference type="ARBA" id="ARBA00004370"/>
    </source>
</evidence>
<evidence type="ECO:0000313" key="14">
    <source>
        <dbReference type="Proteomes" id="UP001347796"/>
    </source>
</evidence>
<keyword evidence="4" id="KW-0547">Nucleotide-binding</keyword>
<dbReference type="PANTHER" id="PTHR23077:SF9">
    <property type="entry name" value="PEROXISOMAL ATPASE PEX6"/>
    <property type="match status" value="1"/>
</dbReference>
<keyword evidence="3" id="KW-0962">Peroxisome biogenesis</keyword>
<evidence type="ECO:0000256" key="11">
    <source>
        <dbReference type="SAM" id="MobiDB-lite"/>
    </source>
</evidence>
<keyword evidence="7" id="KW-0472">Membrane</keyword>
<organism evidence="13 14">
    <name type="scientific">Patella caerulea</name>
    <name type="common">Rayed Mediterranean limpet</name>
    <dbReference type="NCBI Taxonomy" id="87958"/>
    <lineage>
        <taxon>Eukaryota</taxon>
        <taxon>Metazoa</taxon>
        <taxon>Spiralia</taxon>
        <taxon>Lophotrochozoa</taxon>
        <taxon>Mollusca</taxon>
        <taxon>Gastropoda</taxon>
        <taxon>Patellogastropoda</taxon>
        <taxon>Patelloidea</taxon>
        <taxon>Patellidae</taxon>
        <taxon>Patella</taxon>
    </lineage>
</organism>
<dbReference type="GO" id="GO:0005524">
    <property type="term" value="F:ATP binding"/>
    <property type="evidence" value="ECO:0007669"/>
    <property type="project" value="UniProtKB-KW"/>
</dbReference>
<comment type="caution">
    <text evidence="13">The sequence shown here is derived from an EMBL/GenBank/DDBJ whole genome shotgun (WGS) entry which is preliminary data.</text>
</comment>
<evidence type="ECO:0000256" key="8">
    <source>
        <dbReference type="ARBA" id="ARBA00034811"/>
    </source>
</evidence>
<comment type="subcellular location">
    <subcellularLocation>
        <location evidence="1">Membrane</location>
    </subcellularLocation>
</comment>
<gene>
    <name evidence="13" type="ORF">SNE40_008728</name>
</gene>
<dbReference type="InterPro" id="IPR003959">
    <property type="entry name" value="ATPase_AAA_core"/>
</dbReference>
<dbReference type="FunFam" id="1.10.8.60:FF:000039">
    <property type="entry name" value="peroxisome biogenesis factor 6"/>
    <property type="match status" value="1"/>
</dbReference>
<dbReference type="GO" id="GO:0005829">
    <property type="term" value="C:cytosol"/>
    <property type="evidence" value="ECO:0007669"/>
    <property type="project" value="TreeGrafter"/>
</dbReference>
<dbReference type="Gene3D" id="3.40.50.300">
    <property type="entry name" value="P-loop containing nucleotide triphosphate hydrolases"/>
    <property type="match status" value="2"/>
</dbReference>
<comment type="similarity">
    <text evidence="2">Belongs to the AAA ATPase family.</text>
</comment>
<feature type="domain" description="AAA+ ATPase" evidence="12">
    <location>
        <begin position="888"/>
        <end position="1026"/>
    </location>
</feature>
<dbReference type="Gene3D" id="1.10.8.60">
    <property type="match status" value="2"/>
</dbReference>
<accession>A0AAN8JQK8</accession>
<sequence>MISIKEFRTRFSVRLCTTVFENRQHPLHLLISSEDASVVGIEDSTAISGILTVCNDESSNNKIESRPTSPSSTASVRSLLNRSISSDRCASTLSSDREIFVQLWVMDSVEMMPNQNSFSSSRHMSATGSIKDLQLMCSDSFQDHYDILETSELYFRQVNLFPLQKILFSVNDRKAFEWLLKVKFSMGLLVEVCENDILVSNGDVLLSPYPEVFLNDPDFQSNWFFKMQVLECLPLQHGKMGINTQIILCYEDNFLPPPNCRMHNISPSKNIFISDFCNSIRFEENADLKSDSGSKDKKDAPPKYVFKASFVENHGAWRDILDGYDPKDSFDVHSVIGISRSLMVKYGFFDGSMLKISVVPEDEPHLEQSPKHQWSTESDTLEPTSGKNRREKLVMVKSLTASLKNHKTVYVSPVVLFNLQPGPVLVEKFQLLAEKLIDLPLESDVDEGCQSLSSSWSIGLPIATKVEISFINSPYYSPQTFYSQAIKKYFTTPRLISLGDVFSVKSSDDPEFWQSMAMDTGVRFPIIFFKVIRIESPVPRSVSHVVDSKKTMLLQKGSTHSYVPKISFFYLSNKDSPYWHRLYCPGLNTYVTKLESLILPFITQRPNNGSRITVLPTILMSGPVGCGKMTVIECATLRLSLHMQQVNCHDLIGESAAATESRIKTCFLTASVFSPCVLVLKNIHALGKERGGQIEDPRVISGFHNNIKQIALERTEYPLVVIATTNNLRAVSEDMNDVFLHDIIMEGPSESDRFDIIEALVDDEPIEADLSIKHLAQRTAGFVLGDLVCLVAHARREAYSSTLNLNGNVNLSQDEEEDLVSAGVILQQRHFEAALDKLQTAHSDAIGAPKIPNVTWDDVGGLSSVKSDILDTVQLPLQHPELLAAGLKRSGVLLYGPPGTGKTLLAKAVATECSLNFLSVKGPELINMYVGQSEENIREVFKRARSATPCVIFFDELDSLAPNRGKSADSGGVMDRVVSQLLAELDGLGKSCDVFVIGATNRPDLLDPALLRPGRFDKLLYLGISEDRPSQLKILKALTRKFHIAKSCNMENIVSQCPWNMTGADFYALSSDAMLNALKRKIQLLEDGKTVDTSHIVVQEKDFIDALKTLIPSVSDAELTRYKTIRDTFEVPT</sequence>
<dbReference type="InterPro" id="IPR050168">
    <property type="entry name" value="AAA_ATPase_domain"/>
</dbReference>
<dbReference type="InterPro" id="IPR003593">
    <property type="entry name" value="AAA+_ATPase"/>
</dbReference>
<keyword evidence="14" id="KW-1185">Reference proteome</keyword>
<dbReference type="AlphaFoldDB" id="A0AAN8JQK8"/>
<evidence type="ECO:0000256" key="7">
    <source>
        <dbReference type="ARBA" id="ARBA00023136"/>
    </source>
</evidence>
<evidence type="ECO:0000313" key="13">
    <source>
        <dbReference type="EMBL" id="KAK6180730.1"/>
    </source>
</evidence>
<dbReference type="InterPro" id="IPR047533">
    <property type="entry name" value="RecA-like_PEX6_r2"/>
</dbReference>
<comment type="catalytic activity">
    <reaction evidence="10">
        <text>ATP + H2O = ADP + phosphate + H(+)</text>
        <dbReference type="Rhea" id="RHEA:13065"/>
        <dbReference type="ChEBI" id="CHEBI:15377"/>
        <dbReference type="ChEBI" id="CHEBI:15378"/>
        <dbReference type="ChEBI" id="CHEBI:30616"/>
        <dbReference type="ChEBI" id="CHEBI:43474"/>
        <dbReference type="ChEBI" id="CHEBI:456216"/>
    </reaction>
    <physiologicalReaction direction="left-to-right" evidence="10">
        <dbReference type="Rhea" id="RHEA:13066"/>
    </physiologicalReaction>
</comment>
<dbReference type="FunFam" id="3.40.50.300:FF:000109">
    <property type="entry name" value="Peroxisomal biogenesis factor 6"/>
    <property type="match status" value="1"/>
</dbReference>
<dbReference type="GO" id="GO:0016558">
    <property type="term" value="P:protein import into peroxisome matrix"/>
    <property type="evidence" value="ECO:0007669"/>
    <property type="project" value="TreeGrafter"/>
</dbReference>
<dbReference type="SUPFAM" id="SSF52540">
    <property type="entry name" value="P-loop containing nucleoside triphosphate hydrolases"/>
    <property type="match status" value="2"/>
</dbReference>
<evidence type="ECO:0000256" key="10">
    <source>
        <dbReference type="ARBA" id="ARBA00048778"/>
    </source>
</evidence>
<dbReference type="EMBL" id="JAZGQO010000007">
    <property type="protein sequence ID" value="KAK6180730.1"/>
    <property type="molecule type" value="Genomic_DNA"/>
</dbReference>
<name>A0AAN8JQK8_PATCE</name>
<dbReference type="PROSITE" id="PS00674">
    <property type="entry name" value="AAA"/>
    <property type="match status" value="1"/>
</dbReference>
<dbReference type="GO" id="GO:0016887">
    <property type="term" value="F:ATP hydrolysis activity"/>
    <property type="evidence" value="ECO:0007669"/>
    <property type="project" value="InterPro"/>
</dbReference>
<evidence type="ECO:0000256" key="4">
    <source>
        <dbReference type="ARBA" id="ARBA00022741"/>
    </source>
</evidence>
<dbReference type="PANTHER" id="PTHR23077">
    <property type="entry name" value="AAA-FAMILY ATPASE"/>
    <property type="match status" value="1"/>
</dbReference>
<dbReference type="SMART" id="SM00382">
    <property type="entry name" value="AAA"/>
    <property type="match status" value="2"/>
</dbReference>
<dbReference type="InterPro" id="IPR003960">
    <property type="entry name" value="ATPase_AAA_CS"/>
</dbReference>
<dbReference type="Proteomes" id="UP001347796">
    <property type="component" value="Unassembled WGS sequence"/>
</dbReference>
<dbReference type="InterPro" id="IPR027417">
    <property type="entry name" value="P-loop_NTPase"/>
</dbReference>
<feature type="domain" description="AAA+ ATPase" evidence="12">
    <location>
        <begin position="614"/>
        <end position="764"/>
    </location>
</feature>
<keyword evidence="6" id="KW-0067">ATP-binding</keyword>
<keyword evidence="5" id="KW-0378">Hydrolase</keyword>
<dbReference type="CDD" id="cd19527">
    <property type="entry name" value="RecA-like_PEX6_r2"/>
    <property type="match status" value="1"/>
</dbReference>
<proteinExistence type="inferred from homology"/>
<evidence type="ECO:0000256" key="6">
    <source>
        <dbReference type="ARBA" id="ARBA00022840"/>
    </source>
</evidence>
<dbReference type="GO" id="GO:0005778">
    <property type="term" value="C:peroxisomal membrane"/>
    <property type="evidence" value="ECO:0007669"/>
    <property type="project" value="TreeGrafter"/>
</dbReference>